<feature type="compositionally biased region" description="Basic and acidic residues" evidence="1">
    <location>
        <begin position="24"/>
        <end position="41"/>
    </location>
</feature>
<feature type="region of interest" description="Disordered" evidence="1">
    <location>
        <begin position="1"/>
        <end position="48"/>
    </location>
</feature>
<dbReference type="RefSeq" id="WP_184943448.1">
    <property type="nucleotide sequence ID" value="NZ_BAAAWZ010000001.1"/>
</dbReference>
<dbReference type="SUPFAM" id="SSF55486">
    <property type="entry name" value="Metalloproteases ('zincins'), catalytic domain"/>
    <property type="match status" value="1"/>
</dbReference>
<dbReference type="EMBL" id="JACHJJ010000012">
    <property type="protein sequence ID" value="MBB5964549.1"/>
    <property type="molecule type" value="Genomic_DNA"/>
</dbReference>
<dbReference type="Proteomes" id="UP000562352">
    <property type="component" value="Unassembled WGS sequence"/>
</dbReference>
<evidence type="ECO:0000256" key="1">
    <source>
        <dbReference type="SAM" id="MobiDB-lite"/>
    </source>
</evidence>
<organism evidence="2 3">
    <name type="scientific">Planomonospora venezuelensis</name>
    <dbReference type="NCBI Taxonomy" id="1999"/>
    <lineage>
        <taxon>Bacteria</taxon>
        <taxon>Bacillati</taxon>
        <taxon>Actinomycetota</taxon>
        <taxon>Actinomycetes</taxon>
        <taxon>Streptosporangiales</taxon>
        <taxon>Streptosporangiaceae</taxon>
        <taxon>Planomonospora</taxon>
    </lineage>
</organism>
<proteinExistence type="predicted"/>
<name>A0A841D4Z9_PLAVE</name>
<dbReference type="AlphaFoldDB" id="A0A841D4Z9"/>
<protein>
    <recommendedName>
        <fullName evidence="4">Metallo-peptidase family M12B Reprolysin-like</fullName>
    </recommendedName>
</protein>
<sequence length="725" mass="79029">MSAPSDPTLGTSASPPGVVVLGHPLREEDVRPDGRVLEQRPEAGGPRQEVQWQLTRGRYGSAGQDCRIELRVDVDGARPQHRVSADFFSVSGSTTSYFGSVIVHLPAVTVTAEEVVIEGTGNFTFTAGAPVVRVSIPRRTALQPQADATVRFSAASGEPGAAYTCAFVSPYFRSVLLEQDSVTGTVPFVSYDTGALPQPPGSRARELTVVRAYAEAGIELQMSGVSDVIDTAGSGADLLWDDAELHNAMVRHFSAHHNVPQWKVWMLVASAHTGGYRGIMFDYGDACQRQGAAVFYNAVKGDGPQALRAQLRTYVHEIGHAFNLLHSWQKHLAVPPQPLGPNGGLADLSWMNYVQNYRPVSGAGGEAAYWAAFPFQFTDSELVHLRHGHYRDVIMGANPFGTGGAEIAPELFDEPVEDRSGLALGLRATKEAFAFGEPVVVELKLCTTDLRGRSTHGHLHPDTDFTHIAITQPSGRTVLYRPMLRHCVDETAMIRLDGENPAIYRSAYIGHGSDGHYFQQPGEYRVRAQYLASDGSRVVSPVCVIRVRYPVTQDDQQVAELLLGEESGKLLSLLGSDSPCLASGNDALREVIERYGEHPLAVYARMAQGINAEREFKDLTADKELKIRQPDTKESIQQLTMVADASAKGAGVDNITLNMVMRRLARAQARQGDLEQATGTIDRMVHTFEAKHLRPSVLDQIRQQAERAKAVLAAEAGERPAERKR</sequence>
<evidence type="ECO:0000313" key="2">
    <source>
        <dbReference type="EMBL" id="MBB5964549.1"/>
    </source>
</evidence>
<accession>A0A841D4Z9</accession>
<reference evidence="2 3" key="1">
    <citation type="submission" date="2020-08" db="EMBL/GenBank/DDBJ databases">
        <title>Genomic Encyclopedia of Type Strains, Phase III (KMG-III): the genomes of soil and plant-associated and newly described type strains.</title>
        <authorList>
            <person name="Whitman W."/>
        </authorList>
    </citation>
    <scope>NUCLEOTIDE SEQUENCE [LARGE SCALE GENOMIC DNA]</scope>
    <source>
        <strain evidence="2 3">CECT 3303</strain>
    </source>
</reference>
<comment type="caution">
    <text evidence="2">The sequence shown here is derived from an EMBL/GenBank/DDBJ whole genome shotgun (WGS) entry which is preliminary data.</text>
</comment>
<evidence type="ECO:0008006" key="4">
    <source>
        <dbReference type="Google" id="ProtNLM"/>
    </source>
</evidence>
<keyword evidence="3" id="KW-1185">Reference proteome</keyword>
<gene>
    <name evidence="2" type="ORF">FHS22_003833</name>
</gene>
<evidence type="ECO:0000313" key="3">
    <source>
        <dbReference type="Proteomes" id="UP000562352"/>
    </source>
</evidence>